<evidence type="ECO:0000256" key="2">
    <source>
        <dbReference type="ARBA" id="ARBA00006665"/>
    </source>
</evidence>
<feature type="transmembrane region" description="Helical" evidence="6">
    <location>
        <begin position="136"/>
        <end position="156"/>
    </location>
</feature>
<dbReference type="EMBL" id="HBHI01001585">
    <property type="protein sequence ID" value="CAD9656975.1"/>
    <property type="molecule type" value="Transcribed_RNA"/>
</dbReference>
<sequence length="464" mass="50693">MGQVLAIAATYCCCSATNSLFQKCLGSTTSSGRKRSVLLLYITITAALVNQYVVAPYILERKLLFKLPFLSTWIYNSWTSGCNHLVDNETVDLFGSCVGNAAVYRPTLLATVFFFISAAVSKANPQLNSEAWPEKFILFLLALALTTILPNAPLLFPVYLIAMRMFAGIFVIVQQVILIDLAYNWNDNWLDNANECDRLNGYGSGAKWLKAIIMVSLLFYIGSFVAIGFLYNDYSGCTENSVIITMTLINILVVTIIQLSGTEGSLMTSAVVSAYTAYLAFAAVSKNPNGECNPSLGSNNVWSIAAGLILTSISLAWTGWSWTAEQRLNTEGVQKARSVSPNHVNNQNPENLNLDVPFLDPDDQPTTGVVMESDEVETSTEKKSGSGIWKLNIILALISCWVAASLTGWGALQQASGIDGTHSAANPEVSKVNMWMITLSQWVALALYTWTLVAPRIFPDRDFS</sequence>
<keyword evidence="3 6" id="KW-0812">Transmembrane</keyword>
<feature type="transmembrane region" description="Helical" evidence="6">
    <location>
        <begin position="38"/>
        <end position="59"/>
    </location>
</feature>
<gene>
    <name evidence="7" type="ORF">EANT1437_LOCUS774</name>
</gene>
<reference evidence="7" key="1">
    <citation type="submission" date="2021-01" db="EMBL/GenBank/DDBJ databases">
        <authorList>
            <person name="Corre E."/>
            <person name="Pelletier E."/>
            <person name="Niang G."/>
            <person name="Scheremetjew M."/>
            <person name="Finn R."/>
            <person name="Kale V."/>
            <person name="Holt S."/>
            <person name="Cochrane G."/>
            <person name="Meng A."/>
            <person name="Brown T."/>
            <person name="Cohen L."/>
        </authorList>
    </citation>
    <scope>NUCLEOTIDE SEQUENCE</scope>
    <source>
        <strain evidence="7">CCMP1452</strain>
    </source>
</reference>
<name>A0A7S2R074_9STRA</name>
<dbReference type="PANTHER" id="PTHR10383:SF9">
    <property type="entry name" value="SERINE INCORPORATOR, ISOFORM F"/>
    <property type="match status" value="1"/>
</dbReference>
<evidence type="ECO:0000256" key="5">
    <source>
        <dbReference type="ARBA" id="ARBA00023136"/>
    </source>
</evidence>
<feature type="transmembrane region" description="Helical" evidence="6">
    <location>
        <begin position="208"/>
        <end position="230"/>
    </location>
</feature>
<comment type="subcellular location">
    <subcellularLocation>
        <location evidence="1">Membrane</location>
        <topology evidence="1">Multi-pass membrane protein</topology>
    </subcellularLocation>
</comment>
<feature type="transmembrane region" description="Helical" evidence="6">
    <location>
        <begin position="304"/>
        <end position="322"/>
    </location>
</feature>
<feature type="transmembrane region" description="Helical" evidence="6">
    <location>
        <begin position="162"/>
        <end position="183"/>
    </location>
</feature>
<comment type="similarity">
    <text evidence="2">Belongs to the TDE1 family.</text>
</comment>
<evidence type="ECO:0000256" key="6">
    <source>
        <dbReference type="SAM" id="Phobius"/>
    </source>
</evidence>
<proteinExistence type="inferred from homology"/>
<dbReference type="AlphaFoldDB" id="A0A7S2R074"/>
<dbReference type="InterPro" id="IPR005016">
    <property type="entry name" value="TDE1/TMS"/>
</dbReference>
<dbReference type="PANTHER" id="PTHR10383">
    <property type="entry name" value="SERINE INCORPORATOR"/>
    <property type="match status" value="1"/>
</dbReference>
<keyword evidence="4 6" id="KW-1133">Transmembrane helix</keyword>
<dbReference type="GO" id="GO:0016020">
    <property type="term" value="C:membrane"/>
    <property type="evidence" value="ECO:0007669"/>
    <property type="project" value="UniProtKB-SubCell"/>
</dbReference>
<keyword evidence="5 6" id="KW-0472">Membrane</keyword>
<feature type="transmembrane region" description="Helical" evidence="6">
    <location>
        <begin position="391"/>
        <end position="412"/>
    </location>
</feature>
<evidence type="ECO:0000256" key="3">
    <source>
        <dbReference type="ARBA" id="ARBA00022692"/>
    </source>
</evidence>
<dbReference type="Pfam" id="PF03348">
    <property type="entry name" value="Serinc"/>
    <property type="match status" value="1"/>
</dbReference>
<evidence type="ECO:0000256" key="4">
    <source>
        <dbReference type="ARBA" id="ARBA00022989"/>
    </source>
</evidence>
<feature type="transmembrane region" description="Helical" evidence="6">
    <location>
        <begin position="266"/>
        <end position="284"/>
    </location>
</feature>
<protein>
    <submittedName>
        <fullName evidence="7">Uncharacterized protein</fullName>
    </submittedName>
</protein>
<evidence type="ECO:0000313" key="7">
    <source>
        <dbReference type="EMBL" id="CAD9656975.1"/>
    </source>
</evidence>
<feature type="transmembrane region" description="Helical" evidence="6">
    <location>
        <begin position="432"/>
        <end position="453"/>
    </location>
</feature>
<feature type="transmembrane region" description="Helical" evidence="6">
    <location>
        <begin position="242"/>
        <end position="259"/>
    </location>
</feature>
<organism evidence="7">
    <name type="scientific">Eucampia antarctica</name>
    <dbReference type="NCBI Taxonomy" id="49252"/>
    <lineage>
        <taxon>Eukaryota</taxon>
        <taxon>Sar</taxon>
        <taxon>Stramenopiles</taxon>
        <taxon>Ochrophyta</taxon>
        <taxon>Bacillariophyta</taxon>
        <taxon>Mediophyceae</taxon>
        <taxon>Biddulphiophycidae</taxon>
        <taxon>Hemiaulales</taxon>
        <taxon>Hemiaulaceae</taxon>
        <taxon>Eucampia</taxon>
    </lineage>
</organism>
<evidence type="ECO:0000256" key="1">
    <source>
        <dbReference type="ARBA" id="ARBA00004141"/>
    </source>
</evidence>
<accession>A0A7S2R074</accession>